<proteinExistence type="predicted"/>
<reference evidence="1" key="1">
    <citation type="submission" date="2023-01" db="EMBL/GenBank/DDBJ databases">
        <title>The diversity of Class Acidimicrobiia in South China Sea sediment environments and the proposal of Iamia marina sp. nov., a novel species of the genus Iamia.</title>
        <authorList>
            <person name="He Y."/>
            <person name="Tian X."/>
        </authorList>
    </citation>
    <scope>NUCLEOTIDE SEQUENCE</scope>
    <source>
        <strain evidence="1">DSM 19957</strain>
    </source>
</reference>
<protein>
    <submittedName>
        <fullName evidence="1">Uncharacterized protein</fullName>
    </submittedName>
</protein>
<evidence type="ECO:0000313" key="1">
    <source>
        <dbReference type="EMBL" id="WCO67907.1"/>
    </source>
</evidence>
<dbReference type="Proteomes" id="UP001216390">
    <property type="component" value="Chromosome"/>
</dbReference>
<sequence length="65" mass="7170">MSGEPGPSYCERTTDDGTVLIAEAQGWSAWDAQRCIVSGAARSTFDAMEQADFWSRPVEREQADQ</sequence>
<accession>A0AAE9YG49</accession>
<dbReference type="RefSeq" id="WP_272737425.1">
    <property type="nucleotide sequence ID" value="NZ_CP116942.1"/>
</dbReference>
<keyword evidence="2" id="KW-1185">Reference proteome</keyword>
<name>A0AAE9YG49_9ACTN</name>
<dbReference type="AlphaFoldDB" id="A0AAE9YG49"/>
<dbReference type="KEGG" id="ima:PO878_04110"/>
<organism evidence="1 2">
    <name type="scientific">Iamia majanohamensis</name>
    <dbReference type="NCBI Taxonomy" id="467976"/>
    <lineage>
        <taxon>Bacteria</taxon>
        <taxon>Bacillati</taxon>
        <taxon>Actinomycetota</taxon>
        <taxon>Acidimicrobiia</taxon>
        <taxon>Acidimicrobiales</taxon>
        <taxon>Iamiaceae</taxon>
        <taxon>Iamia</taxon>
    </lineage>
</organism>
<evidence type="ECO:0000313" key="2">
    <source>
        <dbReference type="Proteomes" id="UP001216390"/>
    </source>
</evidence>
<dbReference type="EMBL" id="CP116942">
    <property type="protein sequence ID" value="WCO67907.1"/>
    <property type="molecule type" value="Genomic_DNA"/>
</dbReference>
<gene>
    <name evidence="1" type="ORF">PO878_04110</name>
</gene>